<name>A0A7C3SQI9_9BACT</name>
<comment type="caution">
    <text evidence="1">The sequence shown here is derived from an EMBL/GenBank/DDBJ whole genome shotgun (WGS) entry which is preliminary data.</text>
</comment>
<dbReference type="EMBL" id="DTGA01000063">
    <property type="protein sequence ID" value="HGB30782.1"/>
    <property type="molecule type" value="Genomic_DNA"/>
</dbReference>
<gene>
    <name evidence="1" type="ORF">ENV35_02755</name>
</gene>
<protein>
    <submittedName>
        <fullName evidence="1">Uncharacterized protein</fullName>
    </submittedName>
</protein>
<dbReference type="AlphaFoldDB" id="A0A7C3SQI9"/>
<organism evidence="1">
    <name type="scientific">Dictyoglomus turgidum</name>
    <dbReference type="NCBI Taxonomy" id="513050"/>
    <lineage>
        <taxon>Bacteria</taxon>
        <taxon>Pseudomonadati</taxon>
        <taxon>Dictyoglomota</taxon>
        <taxon>Dictyoglomia</taxon>
        <taxon>Dictyoglomales</taxon>
        <taxon>Dictyoglomaceae</taxon>
        <taxon>Dictyoglomus</taxon>
    </lineage>
</organism>
<accession>A0A7C3SQI9</accession>
<evidence type="ECO:0000313" key="1">
    <source>
        <dbReference type="EMBL" id="HGB30782.1"/>
    </source>
</evidence>
<proteinExistence type="predicted"/>
<reference evidence="1" key="1">
    <citation type="journal article" date="2020" name="mSystems">
        <title>Genome- and Community-Level Interaction Insights into Carbon Utilization and Element Cycling Functions of Hydrothermarchaeota in Hydrothermal Sediment.</title>
        <authorList>
            <person name="Zhou Z."/>
            <person name="Liu Y."/>
            <person name="Xu W."/>
            <person name="Pan J."/>
            <person name="Luo Z.H."/>
            <person name="Li M."/>
        </authorList>
    </citation>
    <scope>NUCLEOTIDE SEQUENCE [LARGE SCALE GENOMIC DNA]</scope>
    <source>
        <strain evidence="1">SpSt-751</strain>
    </source>
</reference>
<sequence>MKESHGYRFISRVSEPQKAYEELKPFLEKNYMPNDLGRNCVFKAEGMTIMLSLTKGKLTIYSSSGKSETTKKLRELFKEESIQKEAISNLRLNKKEIRNHIGLPTKKGYCDYHYYENDPPSPSLNLPEKLDGFDVRILCYTYENILAGTGLYKRFGVTYHKFKRRLDKLARLRLLEKLGKSPALYTMIKDKERAYLVKEFIGLWNKLFHSTLSILVANLQKMQNTYTSNVNKKEYLNKEKQKKNCN</sequence>